<evidence type="ECO:0000313" key="6">
    <source>
        <dbReference type="EMBL" id="WLP85799.1"/>
    </source>
</evidence>
<sequence length="241" mass="27919">MLKFKNVALSYEGAEVLSDLNFEINKNEIIGLIGKSGEGKSTILKSIFDFSIVLKGEILYNGQNILKLKNKQLKQYKNNISFTDSETLSLNDLDAYKNILYNFNAYSNIWNKYWKILTKEQINILWSLFNQFGVEKYALTPLNQLSTGQKQRFNFISGVFKNSEILICDEITSNLDLNNSQKVYNHLLRLKNDKIIITAIHDIDLAMQYCDKLIAVKSGKIQKIITKEQFDKEELLIYFDE</sequence>
<dbReference type="Proteomes" id="UP001237011">
    <property type="component" value="Chromosome"/>
</dbReference>
<evidence type="ECO:0000313" key="7">
    <source>
        <dbReference type="Proteomes" id="UP001237011"/>
    </source>
</evidence>
<dbReference type="InterPro" id="IPR050153">
    <property type="entry name" value="Metal_Ion_Import_ABC"/>
</dbReference>
<keyword evidence="3" id="KW-0547">Nucleotide-binding</keyword>
<evidence type="ECO:0000256" key="1">
    <source>
        <dbReference type="ARBA" id="ARBA00005417"/>
    </source>
</evidence>
<dbReference type="InterPro" id="IPR003593">
    <property type="entry name" value="AAA+_ATPase"/>
</dbReference>
<protein>
    <submittedName>
        <fullName evidence="6">ABC transporter ATP-binding protein</fullName>
    </submittedName>
</protein>
<keyword evidence="4 6" id="KW-0067">ATP-binding</keyword>
<organism evidence="6 7">
    <name type="scientific">Mycoplasma seminis</name>
    <dbReference type="NCBI Taxonomy" id="512749"/>
    <lineage>
        <taxon>Bacteria</taxon>
        <taxon>Bacillati</taxon>
        <taxon>Mycoplasmatota</taxon>
        <taxon>Mollicutes</taxon>
        <taxon>Mycoplasmataceae</taxon>
        <taxon>Mycoplasma</taxon>
    </lineage>
</organism>
<evidence type="ECO:0000256" key="2">
    <source>
        <dbReference type="ARBA" id="ARBA00022448"/>
    </source>
</evidence>
<dbReference type="InterPro" id="IPR027417">
    <property type="entry name" value="P-loop_NTPase"/>
</dbReference>
<gene>
    <name evidence="6" type="ORF">Q8852_01475</name>
</gene>
<dbReference type="PANTHER" id="PTHR42734">
    <property type="entry name" value="METAL TRANSPORT SYSTEM ATP-BINDING PROTEIN TM_0124-RELATED"/>
    <property type="match status" value="1"/>
</dbReference>
<evidence type="ECO:0000256" key="4">
    <source>
        <dbReference type="ARBA" id="ARBA00022840"/>
    </source>
</evidence>
<keyword evidence="2" id="KW-0813">Transport</keyword>
<dbReference type="PANTHER" id="PTHR42734:SF6">
    <property type="entry name" value="MOLYBDATE IMPORT ATP-BINDING PROTEIN MOLC"/>
    <property type="match status" value="1"/>
</dbReference>
<dbReference type="RefSeq" id="WP_305938223.1">
    <property type="nucleotide sequence ID" value="NZ_CP132191.1"/>
</dbReference>
<feature type="domain" description="ABC transporter" evidence="5">
    <location>
        <begin position="2"/>
        <end position="239"/>
    </location>
</feature>
<keyword evidence="7" id="KW-1185">Reference proteome</keyword>
<dbReference type="EMBL" id="CP132191">
    <property type="protein sequence ID" value="WLP85799.1"/>
    <property type="molecule type" value="Genomic_DNA"/>
</dbReference>
<name>A0ABY9HC73_9MOLU</name>
<evidence type="ECO:0000256" key="3">
    <source>
        <dbReference type="ARBA" id="ARBA00022741"/>
    </source>
</evidence>
<evidence type="ECO:0000259" key="5">
    <source>
        <dbReference type="PROSITE" id="PS50893"/>
    </source>
</evidence>
<dbReference type="InterPro" id="IPR003439">
    <property type="entry name" value="ABC_transporter-like_ATP-bd"/>
</dbReference>
<dbReference type="PROSITE" id="PS50893">
    <property type="entry name" value="ABC_TRANSPORTER_2"/>
    <property type="match status" value="1"/>
</dbReference>
<reference evidence="6" key="1">
    <citation type="submission" date="2023-08" db="EMBL/GenBank/DDBJ databases">
        <title>Complete genome sequence of Mycoplasma seminis 2200.</title>
        <authorList>
            <person name="Spergser J."/>
        </authorList>
    </citation>
    <scope>NUCLEOTIDE SEQUENCE [LARGE SCALE GENOMIC DNA]</scope>
    <source>
        <strain evidence="6">2200</strain>
    </source>
</reference>
<comment type="similarity">
    <text evidence="1">Belongs to the ABC transporter superfamily.</text>
</comment>
<accession>A0ABY9HC73</accession>
<dbReference type="SMART" id="SM00382">
    <property type="entry name" value="AAA"/>
    <property type="match status" value="1"/>
</dbReference>
<dbReference type="GO" id="GO:0005524">
    <property type="term" value="F:ATP binding"/>
    <property type="evidence" value="ECO:0007669"/>
    <property type="project" value="UniProtKB-KW"/>
</dbReference>
<dbReference type="SUPFAM" id="SSF52540">
    <property type="entry name" value="P-loop containing nucleoside triphosphate hydrolases"/>
    <property type="match status" value="1"/>
</dbReference>
<dbReference type="Pfam" id="PF00005">
    <property type="entry name" value="ABC_tran"/>
    <property type="match status" value="1"/>
</dbReference>
<dbReference type="Gene3D" id="3.40.50.300">
    <property type="entry name" value="P-loop containing nucleotide triphosphate hydrolases"/>
    <property type="match status" value="1"/>
</dbReference>
<proteinExistence type="inferred from homology"/>